<reference evidence="4 5" key="1">
    <citation type="submission" date="2016-10" db="EMBL/GenBank/DDBJ databases">
        <authorList>
            <person name="de Groot N.N."/>
        </authorList>
    </citation>
    <scope>NUCLEOTIDE SEQUENCE [LARGE SCALE GENOMIC DNA]</scope>
    <source>
        <strain evidence="4 5">JCM 11308</strain>
    </source>
</reference>
<proteinExistence type="predicted"/>
<gene>
    <name evidence="4" type="ORF">SAMN05444580_102386</name>
</gene>
<keyword evidence="3" id="KW-0949">S-adenosyl-L-methionine</keyword>
<evidence type="ECO:0000256" key="3">
    <source>
        <dbReference type="ARBA" id="ARBA00022691"/>
    </source>
</evidence>
<dbReference type="PROSITE" id="PS51682">
    <property type="entry name" value="SAM_OMT_I"/>
    <property type="match status" value="1"/>
</dbReference>
<dbReference type="InterPro" id="IPR002935">
    <property type="entry name" value="SAM_O-MeTrfase"/>
</dbReference>
<evidence type="ECO:0000313" key="5">
    <source>
        <dbReference type="Proteomes" id="UP000199417"/>
    </source>
</evidence>
<organism evidence="4 5">
    <name type="scientific">Rhodococcus tukisamuensis</name>
    <dbReference type="NCBI Taxonomy" id="168276"/>
    <lineage>
        <taxon>Bacteria</taxon>
        <taxon>Bacillati</taxon>
        <taxon>Actinomycetota</taxon>
        <taxon>Actinomycetes</taxon>
        <taxon>Mycobacteriales</taxon>
        <taxon>Nocardiaceae</taxon>
        <taxon>Rhodococcus</taxon>
    </lineage>
</organism>
<dbReference type="Gene3D" id="3.40.50.150">
    <property type="entry name" value="Vaccinia Virus protein VP39"/>
    <property type="match status" value="1"/>
</dbReference>
<evidence type="ECO:0000313" key="4">
    <source>
        <dbReference type="EMBL" id="SDD01140.1"/>
    </source>
</evidence>
<keyword evidence="5" id="KW-1185">Reference proteome</keyword>
<dbReference type="Pfam" id="PF01596">
    <property type="entry name" value="Methyltransf_3"/>
    <property type="match status" value="1"/>
</dbReference>
<dbReference type="GO" id="GO:0008171">
    <property type="term" value="F:O-methyltransferase activity"/>
    <property type="evidence" value="ECO:0007669"/>
    <property type="project" value="InterPro"/>
</dbReference>
<dbReference type="AlphaFoldDB" id="A0A1G6R912"/>
<evidence type="ECO:0000256" key="1">
    <source>
        <dbReference type="ARBA" id="ARBA00022603"/>
    </source>
</evidence>
<sequence length="78" mass="8416">MRVIVGAALDSLPTLEAEEPFDLVFIDADRESNPEYVRWVVRLAHPGTVIVVDNVVRRGAVGAPATANTQARAGKCSR</sequence>
<dbReference type="GO" id="GO:0032259">
    <property type="term" value="P:methylation"/>
    <property type="evidence" value="ECO:0007669"/>
    <property type="project" value="UniProtKB-KW"/>
</dbReference>
<dbReference type="InterPro" id="IPR029063">
    <property type="entry name" value="SAM-dependent_MTases_sf"/>
</dbReference>
<keyword evidence="2 4" id="KW-0808">Transferase</keyword>
<accession>A0A1G6R912</accession>
<protein>
    <submittedName>
        <fullName evidence="4">O-methyltransferase</fullName>
    </submittedName>
</protein>
<dbReference type="Proteomes" id="UP000199417">
    <property type="component" value="Unassembled WGS sequence"/>
</dbReference>
<keyword evidence="1 4" id="KW-0489">Methyltransferase</keyword>
<name>A0A1G6R912_9NOCA</name>
<dbReference type="EMBL" id="FNAB01000002">
    <property type="protein sequence ID" value="SDD01140.1"/>
    <property type="molecule type" value="Genomic_DNA"/>
</dbReference>
<evidence type="ECO:0000256" key="2">
    <source>
        <dbReference type="ARBA" id="ARBA00022679"/>
    </source>
</evidence>
<dbReference type="STRING" id="168276.SAMN05444580_102386"/>
<dbReference type="SUPFAM" id="SSF53335">
    <property type="entry name" value="S-adenosyl-L-methionine-dependent methyltransferases"/>
    <property type="match status" value="1"/>
</dbReference>